<dbReference type="InterPro" id="IPR006710">
    <property type="entry name" value="Glyco_hydro_43"/>
</dbReference>
<dbReference type="Gene3D" id="2.115.10.20">
    <property type="entry name" value="Glycosyl hydrolase domain, family 43"/>
    <property type="match status" value="1"/>
</dbReference>
<keyword evidence="5" id="KW-1185">Reference proteome</keyword>
<dbReference type="GO" id="GO:0005975">
    <property type="term" value="P:carbohydrate metabolic process"/>
    <property type="evidence" value="ECO:0007669"/>
    <property type="project" value="InterPro"/>
</dbReference>
<comment type="caution">
    <text evidence="4">The sequence shown here is derived from an EMBL/GenBank/DDBJ whole genome shotgun (WGS) entry which is preliminary data.</text>
</comment>
<dbReference type="RefSeq" id="WP_369403521.1">
    <property type="nucleotide sequence ID" value="NZ_BAVS01000012.1"/>
</dbReference>
<sequence>MKPNQEVQIRDPFIYVDRKENKYYMYGSTDQNIWGGKGTGFDVWIGNDLENWVGPYPVFRPDLNFYSDENFWAPEVHYYQGGLLYVCHLFIKRKW</sequence>
<dbReference type="SUPFAM" id="SSF75005">
    <property type="entry name" value="Arabinanase/levansucrase/invertase"/>
    <property type="match status" value="1"/>
</dbReference>
<dbReference type="GO" id="GO:0004553">
    <property type="term" value="F:hydrolase activity, hydrolyzing O-glycosyl compounds"/>
    <property type="evidence" value="ECO:0007669"/>
    <property type="project" value="InterPro"/>
</dbReference>
<proteinExistence type="inferred from homology"/>
<keyword evidence="3" id="KW-0326">Glycosidase</keyword>
<evidence type="ECO:0000256" key="1">
    <source>
        <dbReference type="ARBA" id="ARBA00009865"/>
    </source>
</evidence>
<accession>W4VJW9</accession>
<comment type="similarity">
    <text evidence="1">Belongs to the glycosyl hydrolase 43 family.</text>
</comment>
<gene>
    <name evidence="4" type="ORF">JCM21714_2514</name>
</gene>
<dbReference type="STRING" id="1298598.JCM21714_2514"/>
<protein>
    <recommendedName>
        <fullName evidence="6">Endo-1,4-beta-xylanase A</fullName>
    </recommendedName>
</protein>
<evidence type="ECO:0000256" key="2">
    <source>
        <dbReference type="ARBA" id="ARBA00022801"/>
    </source>
</evidence>
<dbReference type="eggNOG" id="COG3507">
    <property type="taxonomic scope" value="Bacteria"/>
</dbReference>
<dbReference type="AlphaFoldDB" id="W4VJW9"/>
<evidence type="ECO:0008006" key="6">
    <source>
        <dbReference type="Google" id="ProtNLM"/>
    </source>
</evidence>
<dbReference type="EMBL" id="BAVS01000012">
    <property type="protein sequence ID" value="GAE93431.1"/>
    <property type="molecule type" value="Genomic_DNA"/>
</dbReference>
<name>W4VJW9_9BACI</name>
<keyword evidence="2" id="KW-0378">Hydrolase</keyword>
<reference evidence="4 5" key="1">
    <citation type="journal article" date="2014" name="Genome Announc.">
        <title>Draft Genome Sequence of the Boron-Tolerant and Moderately Halotolerant Bacterium Gracilibacillus boraciitolerans JCM 21714T.</title>
        <authorList>
            <person name="Ahmed I."/>
            <person name="Oshima K."/>
            <person name="Suda W."/>
            <person name="Kitamura K."/>
            <person name="Iida T."/>
            <person name="Ohmori Y."/>
            <person name="Fujiwara T."/>
            <person name="Hattori M."/>
            <person name="Ohkuma M."/>
        </authorList>
    </citation>
    <scope>NUCLEOTIDE SEQUENCE [LARGE SCALE GENOMIC DNA]</scope>
    <source>
        <strain evidence="4 5">JCM 21714</strain>
    </source>
</reference>
<dbReference type="Proteomes" id="UP000019102">
    <property type="component" value="Unassembled WGS sequence"/>
</dbReference>
<evidence type="ECO:0000313" key="4">
    <source>
        <dbReference type="EMBL" id="GAE93431.1"/>
    </source>
</evidence>
<evidence type="ECO:0000313" key="5">
    <source>
        <dbReference type="Proteomes" id="UP000019102"/>
    </source>
</evidence>
<evidence type="ECO:0000256" key="3">
    <source>
        <dbReference type="ARBA" id="ARBA00023295"/>
    </source>
</evidence>
<organism evidence="4 5">
    <name type="scientific">Gracilibacillus boraciitolerans JCM 21714</name>
    <dbReference type="NCBI Taxonomy" id="1298598"/>
    <lineage>
        <taxon>Bacteria</taxon>
        <taxon>Bacillati</taxon>
        <taxon>Bacillota</taxon>
        <taxon>Bacilli</taxon>
        <taxon>Bacillales</taxon>
        <taxon>Bacillaceae</taxon>
        <taxon>Gracilibacillus</taxon>
    </lineage>
</organism>
<dbReference type="Pfam" id="PF04616">
    <property type="entry name" value="Glyco_hydro_43"/>
    <property type="match status" value="1"/>
</dbReference>
<dbReference type="InterPro" id="IPR023296">
    <property type="entry name" value="Glyco_hydro_beta-prop_sf"/>
</dbReference>